<gene>
    <name evidence="2" type="ORF">CCMP2556_LOCUS26170</name>
    <name evidence="3" type="ORF">CCMP2556_LOCUS26237</name>
</gene>
<organism evidence="2 4">
    <name type="scientific">Durusdinium trenchii</name>
    <dbReference type="NCBI Taxonomy" id="1381693"/>
    <lineage>
        <taxon>Eukaryota</taxon>
        <taxon>Sar</taxon>
        <taxon>Alveolata</taxon>
        <taxon>Dinophyceae</taxon>
        <taxon>Suessiales</taxon>
        <taxon>Symbiodiniaceae</taxon>
        <taxon>Durusdinium</taxon>
    </lineage>
</organism>
<protein>
    <submittedName>
        <fullName evidence="2">Uncharacterized protein</fullName>
    </submittedName>
</protein>
<evidence type="ECO:0000313" key="4">
    <source>
        <dbReference type="Proteomes" id="UP001642484"/>
    </source>
</evidence>
<keyword evidence="4" id="KW-1185">Reference proteome</keyword>
<dbReference type="EMBL" id="CAXAMN010018113">
    <property type="protein sequence ID" value="CAK9051855.1"/>
    <property type="molecule type" value="Genomic_DNA"/>
</dbReference>
<comment type="caution">
    <text evidence="2">The sequence shown here is derived from an EMBL/GenBank/DDBJ whole genome shotgun (WGS) entry which is preliminary data.</text>
</comment>
<feature type="region of interest" description="Disordered" evidence="1">
    <location>
        <begin position="100"/>
        <end position="124"/>
    </location>
</feature>
<proteinExistence type="predicted"/>
<name>A0ABP0MJL7_9DINO</name>
<evidence type="ECO:0000256" key="1">
    <source>
        <dbReference type="SAM" id="MobiDB-lite"/>
    </source>
</evidence>
<sequence length="124" mass="13896">MHFAICTNMYDRFKKLRLAAPARCIIDHNSTTVRAHHLLGNEQTCFEAAYSRISVESVPGATEIAASQRLAAPKRPRQSAPVHLREGDWIQQPLSQLRKDPQIGVQLRTDPQTPLRSCWPSPAA</sequence>
<dbReference type="Proteomes" id="UP001642484">
    <property type="component" value="Unassembled WGS sequence"/>
</dbReference>
<accession>A0ABP0MJL7</accession>
<evidence type="ECO:0000313" key="2">
    <source>
        <dbReference type="EMBL" id="CAK9051658.1"/>
    </source>
</evidence>
<dbReference type="EMBL" id="CAXAMN010018002">
    <property type="protein sequence ID" value="CAK9051658.1"/>
    <property type="molecule type" value="Genomic_DNA"/>
</dbReference>
<evidence type="ECO:0000313" key="3">
    <source>
        <dbReference type="EMBL" id="CAK9051855.1"/>
    </source>
</evidence>
<reference evidence="2 4" key="1">
    <citation type="submission" date="2024-02" db="EMBL/GenBank/DDBJ databases">
        <authorList>
            <person name="Chen Y."/>
            <person name="Shah S."/>
            <person name="Dougan E. K."/>
            <person name="Thang M."/>
            <person name="Chan C."/>
        </authorList>
    </citation>
    <scope>NUCLEOTIDE SEQUENCE [LARGE SCALE GENOMIC DNA]</scope>
</reference>